<dbReference type="InterPro" id="IPR016024">
    <property type="entry name" value="ARM-type_fold"/>
</dbReference>
<dbReference type="PANTHER" id="PTHR47249">
    <property type="entry name" value="VACUOLAR PROTEIN 8"/>
    <property type="match status" value="1"/>
</dbReference>
<dbReference type="InterPro" id="IPR011989">
    <property type="entry name" value="ARM-like"/>
</dbReference>
<dbReference type="EMBL" id="PGOL01000196">
    <property type="protein sequence ID" value="PKI74570.1"/>
    <property type="molecule type" value="Genomic_DNA"/>
</dbReference>
<dbReference type="InterPro" id="IPR045156">
    <property type="entry name" value="Vac8"/>
</dbReference>
<dbReference type="Proteomes" id="UP000233551">
    <property type="component" value="Unassembled WGS sequence"/>
</dbReference>
<dbReference type="GO" id="GO:0071562">
    <property type="term" value="P:nucleus-vacuole junction assembly"/>
    <property type="evidence" value="ECO:0007669"/>
    <property type="project" value="InterPro"/>
</dbReference>
<evidence type="ECO:0000313" key="3">
    <source>
        <dbReference type="EMBL" id="PKI74570.1"/>
    </source>
</evidence>
<dbReference type="SUPFAM" id="SSF48371">
    <property type="entry name" value="ARM repeat"/>
    <property type="match status" value="1"/>
</dbReference>
<keyword evidence="2" id="KW-0677">Repeat</keyword>
<protein>
    <submittedName>
        <fullName evidence="3">Uncharacterized protein</fullName>
    </submittedName>
</protein>
<accession>A0A2I0L1T6</accession>
<comment type="caution">
    <text evidence="3">The sequence shown here is derived from an EMBL/GenBank/DDBJ whole genome shotgun (WGS) entry which is preliminary data.</text>
</comment>
<organism evidence="3 4">
    <name type="scientific">Punica granatum</name>
    <name type="common">Pomegranate</name>
    <dbReference type="NCBI Taxonomy" id="22663"/>
    <lineage>
        <taxon>Eukaryota</taxon>
        <taxon>Viridiplantae</taxon>
        <taxon>Streptophyta</taxon>
        <taxon>Embryophyta</taxon>
        <taxon>Tracheophyta</taxon>
        <taxon>Spermatophyta</taxon>
        <taxon>Magnoliopsida</taxon>
        <taxon>eudicotyledons</taxon>
        <taxon>Gunneridae</taxon>
        <taxon>Pentapetalae</taxon>
        <taxon>rosids</taxon>
        <taxon>malvids</taxon>
        <taxon>Myrtales</taxon>
        <taxon>Lythraceae</taxon>
        <taxon>Punica</taxon>
    </lineage>
</organism>
<evidence type="ECO:0000256" key="1">
    <source>
        <dbReference type="ARBA" id="ARBA00005462"/>
    </source>
</evidence>
<name>A0A2I0L1T6_PUNGR</name>
<dbReference type="AlphaFoldDB" id="A0A2I0L1T6"/>
<gene>
    <name evidence="3" type="ORF">CRG98_004897</name>
</gene>
<dbReference type="PANTHER" id="PTHR47249:SF1">
    <property type="entry name" value="VACUOLAR PROTEIN 8"/>
    <property type="match status" value="1"/>
</dbReference>
<reference evidence="3 4" key="1">
    <citation type="submission" date="2017-11" db="EMBL/GenBank/DDBJ databases">
        <title>De-novo sequencing of pomegranate (Punica granatum L.) genome.</title>
        <authorList>
            <person name="Akparov Z."/>
            <person name="Amiraslanov A."/>
            <person name="Hajiyeva S."/>
            <person name="Abbasov M."/>
            <person name="Kaur K."/>
            <person name="Hamwieh A."/>
            <person name="Solovyev V."/>
            <person name="Salamov A."/>
            <person name="Braich B."/>
            <person name="Kosarev P."/>
            <person name="Mahmoud A."/>
            <person name="Hajiyev E."/>
            <person name="Babayeva S."/>
            <person name="Izzatullayeva V."/>
            <person name="Mammadov A."/>
            <person name="Mammadov A."/>
            <person name="Sharifova S."/>
            <person name="Ojaghi J."/>
            <person name="Eynullazada K."/>
            <person name="Bayramov B."/>
            <person name="Abdulazimova A."/>
            <person name="Shahmuradov I."/>
        </authorList>
    </citation>
    <scope>NUCLEOTIDE SEQUENCE [LARGE SCALE GENOMIC DNA]</scope>
    <source>
        <strain evidence="4">cv. AG2017</strain>
        <tissue evidence="3">Leaf</tissue>
    </source>
</reference>
<sequence length="124" mass="13574">MVRMGNSEVVAQVARGIANFAKCESRAIVQGHRKGRSLLVEDGALSWLTDSSSSTSASIRRHIELAICHLAQNKDNAQDFVSSGAAKELRRICNESSREDIRNLAKKALRLFPDASSEIHADLL</sequence>
<evidence type="ECO:0000313" key="4">
    <source>
        <dbReference type="Proteomes" id="UP000233551"/>
    </source>
</evidence>
<evidence type="ECO:0000256" key="2">
    <source>
        <dbReference type="ARBA" id="ARBA00022737"/>
    </source>
</evidence>
<dbReference type="STRING" id="22663.A0A2I0L1T6"/>
<comment type="similarity">
    <text evidence="1">Belongs to the beta-catenin family.</text>
</comment>
<keyword evidence="4" id="KW-1185">Reference proteome</keyword>
<proteinExistence type="inferred from homology"/>
<dbReference type="Gene3D" id="1.25.10.10">
    <property type="entry name" value="Leucine-rich Repeat Variant"/>
    <property type="match status" value="1"/>
</dbReference>
<dbReference type="GO" id="GO:0043495">
    <property type="term" value="F:protein-membrane adaptor activity"/>
    <property type="evidence" value="ECO:0007669"/>
    <property type="project" value="InterPro"/>
</dbReference>